<sequence length="107" mass="12460">MEEQYLLTIVINTQISIYFKRAGTHDGSWVESSLEPEMLWSGREILPRDTAALPYDRIGNNRFMQQEPLLDRWIMRRYDALNLLQGNIKHQNGYRAAEDKSGMSLVS</sequence>
<evidence type="ECO:0000313" key="1">
    <source>
        <dbReference type="EMBL" id="GBM81726.1"/>
    </source>
</evidence>
<dbReference type="EMBL" id="BGPR01002963">
    <property type="protein sequence ID" value="GBM81726.1"/>
    <property type="molecule type" value="Genomic_DNA"/>
</dbReference>
<dbReference type="Proteomes" id="UP000499080">
    <property type="component" value="Unassembled WGS sequence"/>
</dbReference>
<evidence type="ECO:0000313" key="2">
    <source>
        <dbReference type="Proteomes" id="UP000499080"/>
    </source>
</evidence>
<accession>A0A4Y2IXW6</accession>
<keyword evidence="2" id="KW-1185">Reference proteome</keyword>
<dbReference type="AlphaFoldDB" id="A0A4Y2IXW6"/>
<reference evidence="1 2" key="1">
    <citation type="journal article" date="2019" name="Sci. Rep.">
        <title>Orb-weaving spider Araneus ventricosus genome elucidates the spidroin gene catalogue.</title>
        <authorList>
            <person name="Kono N."/>
            <person name="Nakamura H."/>
            <person name="Ohtoshi R."/>
            <person name="Moran D.A.P."/>
            <person name="Shinohara A."/>
            <person name="Yoshida Y."/>
            <person name="Fujiwara M."/>
            <person name="Mori M."/>
            <person name="Tomita M."/>
            <person name="Arakawa K."/>
        </authorList>
    </citation>
    <scope>NUCLEOTIDE SEQUENCE [LARGE SCALE GENOMIC DNA]</scope>
</reference>
<comment type="caution">
    <text evidence="1">The sequence shown here is derived from an EMBL/GenBank/DDBJ whole genome shotgun (WGS) entry which is preliminary data.</text>
</comment>
<organism evidence="1 2">
    <name type="scientific">Araneus ventricosus</name>
    <name type="common">Orbweaver spider</name>
    <name type="synonym">Epeira ventricosa</name>
    <dbReference type="NCBI Taxonomy" id="182803"/>
    <lineage>
        <taxon>Eukaryota</taxon>
        <taxon>Metazoa</taxon>
        <taxon>Ecdysozoa</taxon>
        <taxon>Arthropoda</taxon>
        <taxon>Chelicerata</taxon>
        <taxon>Arachnida</taxon>
        <taxon>Araneae</taxon>
        <taxon>Araneomorphae</taxon>
        <taxon>Entelegynae</taxon>
        <taxon>Araneoidea</taxon>
        <taxon>Araneidae</taxon>
        <taxon>Araneus</taxon>
    </lineage>
</organism>
<name>A0A4Y2IXW6_ARAVE</name>
<protein>
    <submittedName>
        <fullName evidence="1">Uncharacterized protein</fullName>
    </submittedName>
</protein>
<proteinExistence type="predicted"/>
<gene>
    <name evidence="1" type="ORF">AVEN_113946_1</name>
</gene>